<sequence length="274" mass="31857">MDHIEVTKRAIEFNNPAYVPLETIDVPGLYDDFGRLDKNNVKFIEGTEDCNIVQANFSYVYSNVRYDSEGNILREDEWHCTQMVPRTGYNYLTIKHPLEDWANLDRYKWPSSSVADPYFLEMKEGFNRYLDRFKVGYLDPGPFELAQYILGFENFLISIKLDIGKVKYVFGKIIDYQMAIAKKWKEVGAHMVNMYDILASRDSLLVDPHLWREHFKPFYKKFFDYAHSLGMYTGYGIDGNTLDIIPDLKEAGLDVLEYREPLVIGISTLAKVCG</sequence>
<dbReference type="Gene3D" id="3.20.20.210">
    <property type="match status" value="1"/>
</dbReference>
<gene>
    <name evidence="2" type="ORF">S01H4_21435</name>
</gene>
<dbReference type="EMBL" id="BART01009712">
    <property type="protein sequence ID" value="GAG79980.1"/>
    <property type="molecule type" value="Genomic_DNA"/>
</dbReference>
<feature type="domain" description="Uroporphyrinogen decarboxylase (URO-D)" evidence="1">
    <location>
        <begin position="94"/>
        <end position="257"/>
    </location>
</feature>
<evidence type="ECO:0000259" key="1">
    <source>
        <dbReference type="Pfam" id="PF01208"/>
    </source>
</evidence>
<protein>
    <recommendedName>
        <fullName evidence="1">Uroporphyrinogen decarboxylase (URO-D) domain-containing protein</fullName>
    </recommendedName>
</protein>
<organism evidence="2">
    <name type="scientific">marine sediment metagenome</name>
    <dbReference type="NCBI Taxonomy" id="412755"/>
    <lineage>
        <taxon>unclassified sequences</taxon>
        <taxon>metagenomes</taxon>
        <taxon>ecological metagenomes</taxon>
    </lineage>
</organism>
<accession>X1AC49</accession>
<dbReference type="InterPro" id="IPR052024">
    <property type="entry name" value="Methanogen_methyltrans"/>
</dbReference>
<dbReference type="InterPro" id="IPR038071">
    <property type="entry name" value="UROD/MetE-like_sf"/>
</dbReference>
<comment type="caution">
    <text evidence="2">The sequence shown here is derived from an EMBL/GenBank/DDBJ whole genome shotgun (WGS) entry which is preliminary data.</text>
</comment>
<dbReference type="Pfam" id="PF01208">
    <property type="entry name" value="URO-D"/>
    <property type="match status" value="1"/>
</dbReference>
<feature type="non-terminal residue" evidence="2">
    <location>
        <position position="274"/>
    </location>
</feature>
<dbReference type="AlphaFoldDB" id="X1AC49"/>
<dbReference type="PANTHER" id="PTHR47099">
    <property type="entry name" value="METHYLCOBAMIDE:COM METHYLTRANSFERASE MTBA"/>
    <property type="match status" value="1"/>
</dbReference>
<dbReference type="SUPFAM" id="SSF51726">
    <property type="entry name" value="UROD/MetE-like"/>
    <property type="match status" value="1"/>
</dbReference>
<reference evidence="2" key="1">
    <citation type="journal article" date="2014" name="Front. Microbiol.">
        <title>High frequency of phylogenetically diverse reductive dehalogenase-homologous genes in deep subseafloor sedimentary metagenomes.</title>
        <authorList>
            <person name="Kawai M."/>
            <person name="Futagami T."/>
            <person name="Toyoda A."/>
            <person name="Takaki Y."/>
            <person name="Nishi S."/>
            <person name="Hori S."/>
            <person name="Arai W."/>
            <person name="Tsubouchi T."/>
            <person name="Morono Y."/>
            <person name="Uchiyama I."/>
            <person name="Ito T."/>
            <person name="Fujiyama A."/>
            <person name="Inagaki F."/>
            <person name="Takami H."/>
        </authorList>
    </citation>
    <scope>NUCLEOTIDE SEQUENCE</scope>
    <source>
        <strain evidence="2">Expedition CK06-06</strain>
    </source>
</reference>
<dbReference type="GO" id="GO:0006779">
    <property type="term" value="P:porphyrin-containing compound biosynthetic process"/>
    <property type="evidence" value="ECO:0007669"/>
    <property type="project" value="InterPro"/>
</dbReference>
<proteinExistence type="predicted"/>
<dbReference type="InterPro" id="IPR000257">
    <property type="entry name" value="Uroporphyrinogen_deCOase"/>
</dbReference>
<dbReference type="GO" id="GO:0004853">
    <property type="term" value="F:uroporphyrinogen decarboxylase activity"/>
    <property type="evidence" value="ECO:0007669"/>
    <property type="project" value="InterPro"/>
</dbReference>
<name>X1AC49_9ZZZZ</name>
<evidence type="ECO:0000313" key="2">
    <source>
        <dbReference type="EMBL" id="GAG79980.1"/>
    </source>
</evidence>
<dbReference type="PANTHER" id="PTHR47099:SF1">
    <property type="entry name" value="METHYLCOBAMIDE:COM METHYLTRANSFERASE MTBA"/>
    <property type="match status" value="1"/>
</dbReference>